<dbReference type="Proteomes" id="UP000006062">
    <property type="component" value="Chromosome"/>
</dbReference>
<dbReference type="AlphaFoldDB" id="I3YBN2"/>
<dbReference type="PANTHER" id="PTHR33751:SF9">
    <property type="entry name" value="CYTOCHROME C4"/>
    <property type="match status" value="1"/>
</dbReference>
<dbReference type="HOGENOM" id="CLU_076280_1_0_6"/>
<sequence length="288" mass="31169">MSHPTAARFTLLALLGVSLSPAFADETSAGGASIGESFSIAQAEYDQALALTPDLENGRRTYLTCAVCHRPEGWGTADGTYPQIAGQSRTVIVKQLADIRARNRDNPLMYPFSLPRILGGPQQIADVAAYVAQLPMTAHNGQGPGIDLELGGPLYAEHCAKCHGERGEGNETDHIPAIAGQHYPYTMRQFDAIREGRRKNSDPKMVKQIHGFTSREQAAVLDYASRLPLPPEKLAPEGWTNPDFPAYVREPMGLPPMPTISPAPPSGMMEIPPFPSLPAYPTTTTPER</sequence>
<dbReference type="GO" id="GO:0046872">
    <property type="term" value="F:metal ion binding"/>
    <property type="evidence" value="ECO:0007669"/>
    <property type="project" value="UniProtKB-KW"/>
</dbReference>
<dbReference type="InterPro" id="IPR009056">
    <property type="entry name" value="Cyt_c-like_dom"/>
</dbReference>
<dbReference type="InterPro" id="IPR050597">
    <property type="entry name" value="Cytochrome_c_Oxidase_Subunit"/>
</dbReference>
<evidence type="ECO:0000256" key="3">
    <source>
        <dbReference type="ARBA" id="ARBA00022723"/>
    </source>
</evidence>
<feature type="signal peptide" evidence="8">
    <location>
        <begin position="1"/>
        <end position="24"/>
    </location>
</feature>
<dbReference type="Pfam" id="PF00034">
    <property type="entry name" value="Cytochrom_C"/>
    <property type="match status" value="2"/>
</dbReference>
<keyword evidence="1" id="KW-0813">Transport</keyword>
<evidence type="ECO:0000256" key="6">
    <source>
        <dbReference type="PROSITE-ProRule" id="PRU00433"/>
    </source>
</evidence>
<keyword evidence="5 6" id="KW-0408">Iron</keyword>
<dbReference type="GO" id="GO:0020037">
    <property type="term" value="F:heme binding"/>
    <property type="evidence" value="ECO:0007669"/>
    <property type="project" value="InterPro"/>
</dbReference>
<evidence type="ECO:0000256" key="2">
    <source>
        <dbReference type="ARBA" id="ARBA00022617"/>
    </source>
</evidence>
<evidence type="ECO:0000256" key="1">
    <source>
        <dbReference type="ARBA" id="ARBA00022448"/>
    </source>
</evidence>
<evidence type="ECO:0000313" key="10">
    <source>
        <dbReference type="EMBL" id="AFL74400.1"/>
    </source>
</evidence>
<evidence type="ECO:0000256" key="4">
    <source>
        <dbReference type="ARBA" id="ARBA00022982"/>
    </source>
</evidence>
<keyword evidence="11" id="KW-1185">Reference proteome</keyword>
<feature type="region of interest" description="Disordered" evidence="7">
    <location>
        <begin position="257"/>
        <end position="288"/>
    </location>
</feature>
<feature type="chain" id="PRO_5003683298" evidence="8">
    <location>
        <begin position="25"/>
        <end position="288"/>
    </location>
</feature>
<protein>
    <submittedName>
        <fullName evidence="10">Cytochrome c553</fullName>
    </submittedName>
</protein>
<keyword evidence="3 6" id="KW-0479">Metal-binding</keyword>
<proteinExistence type="predicted"/>
<evidence type="ECO:0000259" key="9">
    <source>
        <dbReference type="PROSITE" id="PS51007"/>
    </source>
</evidence>
<name>I3YBN2_THIV6</name>
<feature type="domain" description="Cytochrome c" evidence="9">
    <location>
        <begin position="146"/>
        <end position="285"/>
    </location>
</feature>
<dbReference type="OrthoDB" id="9773456at2"/>
<dbReference type="KEGG" id="tvi:Thivi_2459"/>
<dbReference type="InterPro" id="IPR036909">
    <property type="entry name" value="Cyt_c-like_dom_sf"/>
</dbReference>
<dbReference type="Gene3D" id="1.10.760.10">
    <property type="entry name" value="Cytochrome c-like domain"/>
    <property type="match status" value="2"/>
</dbReference>
<keyword evidence="4" id="KW-0249">Electron transport</keyword>
<dbReference type="GO" id="GO:0009055">
    <property type="term" value="F:electron transfer activity"/>
    <property type="evidence" value="ECO:0007669"/>
    <property type="project" value="InterPro"/>
</dbReference>
<evidence type="ECO:0000256" key="5">
    <source>
        <dbReference type="ARBA" id="ARBA00023004"/>
    </source>
</evidence>
<dbReference type="PROSITE" id="PS51007">
    <property type="entry name" value="CYTC"/>
    <property type="match status" value="2"/>
</dbReference>
<evidence type="ECO:0000313" key="11">
    <source>
        <dbReference type="Proteomes" id="UP000006062"/>
    </source>
</evidence>
<evidence type="ECO:0000256" key="7">
    <source>
        <dbReference type="SAM" id="MobiDB-lite"/>
    </source>
</evidence>
<dbReference type="SUPFAM" id="SSF46626">
    <property type="entry name" value="Cytochrome c"/>
    <property type="match status" value="2"/>
</dbReference>
<keyword evidence="2 6" id="KW-0349">Heme</keyword>
<dbReference type="PANTHER" id="PTHR33751">
    <property type="entry name" value="CBB3-TYPE CYTOCHROME C OXIDASE SUBUNIT FIXP"/>
    <property type="match status" value="1"/>
</dbReference>
<gene>
    <name evidence="10" type="ordered locus">Thivi_2459</name>
</gene>
<dbReference type="eggNOG" id="COG2863">
    <property type="taxonomic scope" value="Bacteria"/>
</dbReference>
<dbReference type="EMBL" id="CP003154">
    <property type="protein sequence ID" value="AFL74400.1"/>
    <property type="molecule type" value="Genomic_DNA"/>
</dbReference>
<dbReference type="STRING" id="765911.Thivi_2459"/>
<keyword evidence="8" id="KW-0732">Signal</keyword>
<accession>I3YBN2</accession>
<reference evidence="10 11" key="1">
    <citation type="submission" date="2012-06" db="EMBL/GenBank/DDBJ databases">
        <title>Complete sequence of Thiocystis violascens DSM 198.</title>
        <authorList>
            <consortium name="US DOE Joint Genome Institute"/>
            <person name="Lucas S."/>
            <person name="Han J."/>
            <person name="Lapidus A."/>
            <person name="Cheng J.-F."/>
            <person name="Goodwin L."/>
            <person name="Pitluck S."/>
            <person name="Peters L."/>
            <person name="Ovchinnikova G."/>
            <person name="Teshima H."/>
            <person name="Detter J.C."/>
            <person name="Han C."/>
            <person name="Tapia R."/>
            <person name="Land M."/>
            <person name="Hauser L."/>
            <person name="Kyrpides N."/>
            <person name="Ivanova N."/>
            <person name="Pagani I."/>
            <person name="Vogl K."/>
            <person name="Liu Z."/>
            <person name="Frigaard N.-U."/>
            <person name="Bryant D."/>
            <person name="Woyke T."/>
        </authorList>
    </citation>
    <scope>NUCLEOTIDE SEQUENCE [LARGE SCALE GENOMIC DNA]</scope>
    <source>
        <strain evidence="11">ATCC 17096 / DSM 198 / 6111</strain>
    </source>
</reference>
<feature type="domain" description="Cytochrome c" evidence="9">
    <location>
        <begin position="53"/>
        <end position="135"/>
    </location>
</feature>
<organism evidence="10 11">
    <name type="scientific">Thiocystis violascens (strain ATCC 17096 / DSM 198 / 6111)</name>
    <name type="common">Chromatium violascens</name>
    <dbReference type="NCBI Taxonomy" id="765911"/>
    <lineage>
        <taxon>Bacteria</taxon>
        <taxon>Pseudomonadati</taxon>
        <taxon>Pseudomonadota</taxon>
        <taxon>Gammaproteobacteria</taxon>
        <taxon>Chromatiales</taxon>
        <taxon>Chromatiaceae</taxon>
        <taxon>Thiocystis</taxon>
    </lineage>
</organism>
<dbReference type="RefSeq" id="WP_014778845.1">
    <property type="nucleotide sequence ID" value="NC_018012.1"/>
</dbReference>
<evidence type="ECO:0000256" key="8">
    <source>
        <dbReference type="SAM" id="SignalP"/>
    </source>
</evidence>